<feature type="transmembrane region" description="Helical" evidence="8">
    <location>
        <begin position="554"/>
        <end position="572"/>
    </location>
</feature>
<feature type="transmembrane region" description="Helical" evidence="8">
    <location>
        <begin position="433"/>
        <end position="453"/>
    </location>
</feature>
<evidence type="ECO:0000313" key="10">
    <source>
        <dbReference type="Proteomes" id="UP001285354"/>
    </source>
</evidence>
<evidence type="ECO:0000256" key="2">
    <source>
        <dbReference type="ARBA" id="ARBA00005982"/>
    </source>
</evidence>
<proteinExistence type="inferred from homology"/>
<feature type="transmembrane region" description="Helical" evidence="8">
    <location>
        <begin position="187"/>
        <end position="204"/>
    </location>
</feature>
<sequence>MAEPKTADAQYTIGADNTLAIDQPGARVHDDTRRLSVVEAMHEDDYDGKPTAEELESLRRIPGQIPIAAYGLCFAEFCERGSYYSSIGVISNFVNRRLPANGNGYGAPPKGSQSTAGALGLGTVKASAVNQSFKMLVYCLPVVFGYIADTYTGRFKLICYGVVVFGVAHALMIASGAPSLLQEGHSAAPYLISLYILAVGAAMFKPCVSPTLLDQIPETKPVVKTLKDGERVIVDPESTTERVVLWFYLLINIGGFLGVPASYLAKYVGWIATFSLPMAIYLPLPLVLWFLHKRLILHPPGGSDLFNCCKVLGICLKKNGARIGRHGFWEAAKPSVMAAYGETAVVPWNDQFVEDVRRTFQATGMFCFFPIQYINDNGLGIAADAMSTMLTTNGVPNDLISNFNSLSIIIFIPILNYGVYPFLRKQRIHFGPVARITFGLFLSSIGGVAYTLLNYYAYKEGPCGHYGTSATCVDAEGNSLVAPITIWYMAIPFALGGISELFVNVPAYGIAYSRAPKNMRGLVTALNLFSTGIAYALGLAFAGMIKDPYLTWDFGGPAIVGFVATVTFWFLFKHIDEEEYTLSTNDDYHLDAQSSGTSITGQEREQKARETKV</sequence>
<evidence type="ECO:0000256" key="5">
    <source>
        <dbReference type="ARBA" id="ARBA00022989"/>
    </source>
</evidence>
<keyword evidence="4 8" id="KW-0812">Transmembrane</keyword>
<dbReference type="GO" id="GO:0005886">
    <property type="term" value="C:plasma membrane"/>
    <property type="evidence" value="ECO:0007669"/>
    <property type="project" value="UniProtKB-ARBA"/>
</dbReference>
<accession>A0AAD9SWC1</accession>
<evidence type="ECO:0000256" key="1">
    <source>
        <dbReference type="ARBA" id="ARBA00004141"/>
    </source>
</evidence>
<name>A0AAD9SWC1_9HELO</name>
<evidence type="ECO:0000256" key="4">
    <source>
        <dbReference type="ARBA" id="ARBA00022692"/>
    </source>
</evidence>
<dbReference type="InterPro" id="IPR000109">
    <property type="entry name" value="POT_fam"/>
</dbReference>
<dbReference type="Proteomes" id="UP001285354">
    <property type="component" value="Unassembled WGS sequence"/>
</dbReference>
<keyword evidence="10" id="KW-1185">Reference proteome</keyword>
<evidence type="ECO:0000256" key="8">
    <source>
        <dbReference type="SAM" id="Phobius"/>
    </source>
</evidence>
<feature type="compositionally biased region" description="Basic and acidic residues" evidence="7">
    <location>
        <begin position="602"/>
        <end position="613"/>
    </location>
</feature>
<keyword evidence="5 8" id="KW-1133">Transmembrane helix</keyword>
<evidence type="ECO:0000256" key="6">
    <source>
        <dbReference type="ARBA" id="ARBA00023136"/>
    </source>
</evidence>
<dbReference type="FunFam" id="1.20.1250.20:FF:000085">
    <property type="entry name" value="MFS peptide transporter Ptr2"/>
    <property type="match status" value="1"/>
</dbReference>
<feature type="transmembrane region" description="Helical" evidence="8">
    <location>
        <begin position="486"/>
        <end position="510"/>
    </location>
</feature>
<feature type="transmembrane region" description="Helical" evidence="8">
    <location>
        <begin position="157"/>
        <end position="181"/>
    </location>
</feature>
<dbReference type="SUPFAM" id="SSF103473">
    <property type="entry name" value="MFS general substrate transporter"/>
    <property type="match status" value="1"/>
</dbReference>
<protein>
    <recommendedName>
        <fullName evidence="11">Peptide transporter</fullName>
    </recommendedName>
</protein>
<dbReference type="Gene3D" id="1.20.1250.20">
    <property type="entry name" value="MFS general substrate transporter like domains"/>
    <property type="match status" value="1"/>
</dbReference>
<evidence type="ECO:0000256" key="3">
    <source>
        <dbReference type="ARBA" id="ARBA00022448"/>
    </source>
</evidence>
<evidence type="ECO:0008006" key="11">
    <source>
        <dbReference type="Google" id="ProtNLM"/>
    </source>
</evidence>
<evidence type="ECO:0000313" key="9">
    <source>
        <dbReference type="EMBL" id="KAK2625778.1"/>
    </source>
</evidence>
<keyword evidence="6 8" id="KW-0472">Membrane</keyword>
<comment type="similarity">
    <text evidence="2">Belongs to the major facilitator superfamily. Proton-dependent oligopeptide transporter (POT/PTR) (TC 2.A.17) family.</text>
</comment>
<feature type="transmembrane region" description="Helical" evidence="8">
    <location>
        <begin position="267"/>
        <end position="291"/>
    </location>
</feature>
<keyword evidence="3" id="KW-0813">Transport</keyword>
<comment type="subcellular location">
    <subcellularLocation>
        <location evidence="1">Membrane</location>
        <topology evidence="1">Multi-pass membrane protein</topology>
    </subcellularLocation>
</comment>
<evidence type="ECO:0000256" key="7">
    <source>
        <dbReference type="SAM" id="MobiDB-lite"/>
    </source>
</evidence>
<dbReference type="GO" id="GO:0071916">
    <property type="term" value="F:dipeptide transmembrane transporter activity"/>
    <property type="evidence" value="ECO:0007669"/>
    <property type="project" value="UniProtKB-ARBA"/>
</dbReference>
<feature type="transmembrane region" description="Helical" evidence="8">
    <location>
        <begin position="243"/>
        <end position="261"/>
    </location>
</feature>
<comment type="caution">
    <text evidence="9">The sequence shown here is derived from an EMBL/GenBank/DDBJ whole genome shotgun (WGS) entry which is preliminary data.</text>
</comment>
<organism evidence="9 10">
    <name type="scientific">Diplocarpon rosae</name>
    <dbReference type="NCBI Taxonomy" id="946125"/>
    <lineage>
        <taxon>Eukaryota</taxon>
        <taxon>Fungi</taxon>
        <taxon>Dikarya</taxon>
        <taxon>Ascomycota</taxon>
        <taxon>Pezizomycotina</taxon>
        <taxon>Leotiomycetes</taxon>
        <taxon>Helotiales</taxon>
        <taxon>Drepanopezizaceae</taxon>
        <taxon>Diplocarpon</taxon>
    </lineage>
</organism>
<dbReference type="InterPro" id="IPR036259">
    <property type="entry name" value="MFS_trans_sf"/>
</dbReference>
<gene>
    <name evidence="9" type="ORF">QTJ16_005090</name>
</gene>
<dbReference type="PANTHER" id="PTHR11654">
    <property type="entry name" value="OLIGOPEPTIDE TRANSPORTER-RELATED"/>
    <property type="match status" value="1"/>
</dbReference>
<dbReference type="Pfam" id="PF00854">
    <property type="entry name" value="PTR2"/>
    <property type="match status" value="1"/>
</dbReference>
<feature type="transmembrane region" description="Helical" evidence="8">
    <location>
        <begin position="522"/>
        <end position="542"/>
    </location>
</feature>
<dbReference type="EMBL" id="JAUBYV010000007">
    <property type="protein sequence ID" value="KAK2625778.1"/>
    <property type="molecule type" value="Genomic_DNA"/>
</dbReference>
<reference evidence="9" key="1">
    <citation type="submission" date="2023-06" db="EMBL/GenBank/DDBJ databases">
        <title>Draft genome of Marssonina rosae.</title>
        <authorList>
            <person name="Cheng Q."/>
        </authorList>
    </citation>
    <scope>NUCLEOTIDE SEQUENCE</scope>
    <source>
        <strain evidence="9">R4</strain>
    </source>
</reference>
<feature type="region of interest" description="Disordered" evidence="7">
    <location>
        <begin position="593"/>
        <end position="613"/>
    </location>
</feature>
<dbReference type="AlphaFoldDB" id="A0AAD9SWC1"/>